<evidence type="ECO:0000313" key="4">
    <source>
        <dbReference type="Proteomes" id="UP000218899"/>
    </source>
</evidence>
<sequence>MGAVRKPAVAGLFYPAARPALKALVDELLAGANAEGGAPKAIIAPHAGYVYSGPIAASAYARLLPARALVERVVLIGPAHRVPFRGLAAANASHFETPLGPIAVDANALAALADLPQVVRLDAPHAEEHSLEVHLPFLQAVFGEFLLVPLVVGEAGAVEVGEVLERLWGGPETVIVVSSDLSHYYDYETAVELDRATSVAIEALRYEDLDWESACGRVPVSGLLHVARKRGLVARTVDLRNSGDTAGTRDRVVGYGAYVFE</sequence>
<dbReference type="Pfam" id="PF01875">
    <property type="entry name" value="Memo"/>
    <property type="match status" value="1"/>
</dbReference>
<dbReference type="PANTHER" id="PTHR11060">
    <property type="entry name" value="PROTEIN MEMO1"/>
    <property type="match status" value="1"/>
</dbReference>
<dbReference type="PANTHER" id="PTHR11060:SF0">
    <property type="entry name" value="PROTEIN MEMO1"/>
    <property type="match status" value="1"/>
</dbReference>
<dbReference type="AlphaFoldDB" id="A0A1B4V7M2"/>
<comment type="similarity">
    <text evidence="1 2">Belongs to the MEMO1 family.</text>
</comment>
<organism evidence="3 4">
    <name type="scientific">Sulfurifustis variabilis</name>
    <dbReference type="NCBI Taxonomy" id="1675686"/>
    <lineage>
        <taxon>Bacteria</taxon>
        <taxon>Pseudomonadati</taxon>
        <taxon>Pseudomonadota</taxon>
        <taxon>Gammaproteobacteria</taxon>
        <taxon>Acidiferrobacterales</taxon>
        <taxon>Acidiferrobacteraceae</taxon>
        <taxon>Sulfurifustis</taxon>
    </lineage>
</organism>
<dbReference type="HAMAP" id="MF_00055">
    <property type="entry name" value="MEMO1"/>
    <property type="match status" value="1"/>
</dbReference>
<dbReference type="EMBL" id="AP014936">
    <property type="protein sequence ID" value="BAU49520.1"/>
    <property type="molecule type" value="Genomic_DNA"/>
</dbReference>
<dbReference type="GO" id="GO:0051213">
    <property type="term" value="F:dioxygenase activity"/>
    <property type="evidence" value="ECO:0007669"/>
    <property type="project" value="UniProtKB-KW"/>
</dbReference>
<keyword evidence="3" id="KW-0560">Oxidoreductase</keyword>
<keyword evidence="3" id="KW-0223">Dioxygenase</keyword>
<dbReference type="Proteomes" id="UP000218899">
    <property type="component" value="Chromosome"/>
</dbReference>
<dbReference type="InterPro" id="IPR002737">
    <property type="entry name" value="MEMO1_fam"/>
</dbReference>
<evidence type="ECO:0000256" key="2">
    <source>
        <dbReference type="HAMAP-Rule" id="MF_00055"/>
    </source>
</evidence>
<dbReference type="NCBIfam" id="TIGR04336">
    <property type="entry name" value="AmmeMemoSam_B"/>
    <property type="match status" value="1"/>
</dbReference>
<gene>
    <name evidence="3" type="ORF">SVA_2972</name>
</gene>
<reference evidence="3 4" key="1">
    <citation type="submission" date="2015-08" db="EMBL/GenBank/DDBJ databases">
        <title>Complete genome sequence of Sulfurifustis variabilis.</title>
        <authorList>
            <person name="Miura A."/>
            <person name="Kojima H."/>
            <person name="Fukui M."/>
        </authorList>
    </citation>
    <scope>NUCLEOTIDE SEQUENCE [LARGE SCALE GENOMIC DNA]</scope>
    <source>
        <strain evidence="4">skN76</strain>
    </source>
</reference>
<dbReference type="CDD" id="cd07361">
    <property type="entry name" value="MEMO_like"/>
    <property type="match status" value="1"/>
</dbReference>
<accession>A0A1B4V7M2</accession>
<dbReference type="RefSeq" id="WP_096461912.1">
    <property type="nucleotide sequence ID" value="NZ_AP014936.1"/>
</dbReference>
<evidence type="ECO:0000313" key="3">
    <source>
        <dbReference type="EMBL" id="BAU49520.1"/>
    </source>
</evidence>
<evidence type="ECO:0000256" key="1">
    <source>
        <dbReference type="ARBA" id="ARBA00006315"/>
    </source>
</evidence>
<keyword evidence="4" id="KW-1185">Reference proteome</keyword>
<dbReference type="KEGG" id="sva:SVA_2972"/>
<protein>
    <recommendedName>
        <fullName evidence="2">MEMO1 family protein SVA_2972</fullName>
    </recommendedName>
</protein>
<dbReference type="Gene3D" id="3.40.830.10">
    <property type="entry name" value="LigB-like"/>
    <property type="match status" value="1"/>
</dbReference>
<name>A0A1B4V7M2_9GAMM</name>
<dbReference type="OrthoDB" id="9782820at2"/>
<proteinExistence type="inferred from homology"/>